<evidence type="ECO:0000256" key="2">
    <source>
        <dbReference type="SAM" id="Phobius"/>
    </source>
</evidence>
<feature type="region of interest" description="Disordered" evidence="1">
    <location>
        <begin position="82"/>
        <end position="149"/>
    </location>
</feature>
<keyword evidence="2" id="KW-1133">Transmembrane helix</keyword>
<keyword evidence="4" id="KW-1185">Reference proteome</keyword>
<organism evidence="3 4">
    <name type="scientific">[Torrubiella] hemipterigena</name>
    <dbReference type="NCBI Taxonomy" id="1531966"/>
    <lineage>
        <taxon>Eukaryota</taxon>
        <taxon>Fungi</taxon>
        <taxon>Dikarya</taxon>
        <taxon>Ascomycota</taxon>
        <taxon>Pezizomycotina</taxon>
        <taxon>Sordariomycetes</taxon>
        <taxon>Hypocreomycetidae</taxon>
        <taxon>Hypocreales</taxon>
        <taxon>Clavicipitaceae</taxon>
        <taxon>Clavicipitaceae incertae sedis</taxon>
        <taxon>'Torrubiella' clade</taxon>
    </lineage>
</organism>
<evidence type="ECO:0008006" key="5">
    <source>
        <dbReference type="Google" id="ProtNLM"/>
    </source>
</evidence>
<protein>
    <recommendedName>
        <fullName evidence="5">Endoplasmic reticulum, protein Pkr1</fullName>
    </recommendedName>
</protein>
<gene>
    <name evidence="3" type="ORF">VHEMI04006</name>
</gene>
<evidence type="ECO:0000256" key="1">
    <source>
        <dbReference type="SAM" id="MobiDB-lite"/>
    </source>
</evidence>
<keyword evidence="2" id="KW-0812">Transmembrane</keyword>
<proteinExistence type="predicted"/>
<dbReference type="AlphaFoldDB" id="A0A0A1T035"/>
<dbReference type="GO" id="GO:0070072">
    <property type="term" value="P:vacuolar proton-transporting V-type ATPase complex assembly"/>
    <property type="evidence" value="ECO:0007669"/>
    <property type="project" value="InterPro"/>
</dbReference>
<reference evidence="3 4" key="1">
    <citation type="journal article" date="2015" name="Genome Announc.">
        <title>Draft Genome Sequence and Gene Annotation of the Entomopathogenic Fungus Verticillium hemipterigenum.</title>
        <authorList>
            <person name="Horn F."/>
            <person name="Habel A."/>
            <person name="Scharf D.H."/>
            <person name="Dworschak J."/>
            <person name="Brakhage A.A."/>
            <person name="Guthke R."/>
            <person name="Hertweck C."/>
            <person name="Linde J."/>
        </authorList>
    </citation>
    <scope>NUCLEOTIDE SEQUENCE [LARGE SCALE GENOMIC DNA]</scope>
</reference>
<evidence type="ECO:0000313" key="4">
    <source>
        <dbReference type="Proteomes" id="UP000039046"/>
    </source>
</evidence>
<keyword evidence="2" id="KW-0472">Membrane</keyword>
<dbReference type="OrthoDB" id="9626941at2759"/>
<sequence length="149" mass="16072">MASFVVDLWESIFVPGPTPVLLQAANATFAALQLLLFILLCSTYSIHFVVLSVLSGGLWWSINWFAAELAAAKARGDFDGKKEYVKPDQEEDGEETEVEDVGKKPKQTTGADADASTSTVTKRKGGKAAKAEASGVSTEDEWEKVSNNE</sequence>
<feature type="transmembrane region" description="Helical" evidence="2">
    <location>
        <begin position="20"/>
        <end position="41"/>
    </location>
</feature>
<evidence type="ECO:0000313" key="3">
    <source>
        <dbReference type="EMBL" id="CEJ86090.1"/>
    </source>
</evidence>
<dbReference type="PANTHER" id="PTHR28251:SF1">
    <property type="entry name" value="V-TYPE ATPASE ASSEMBLY FACTOR PKR1"/>
    <property type="match status" value="1"/>
</dbReference>
<dbReference type="GO" id="GO:0005789">
    <property type="term" value="C:endoplasmic reticulum membrane"/>
    <property type="evidence" value="ECO:0007669"/>
    <property type="project" value="TreeGrafter"/>
</dbReference>
<accession>A0A0A1T035</accession>
<feature type="compositionally biased region" description="Acidic residues" evidence="1">
    <location>
        <begin position="89"/>
        <end position="99"/>
    </location>
</feature>
<name>A0A0A1T035_9HYPO</name>
<dbReference type="Pfam" id="PF08636">
    <property type="entry name" value="Pkr1"/>
    <property type="match status" value="1"/>
</dbReference>
<dbReference type="InterPro" id="IPR013945">
    <property type="entry name" value="Pkr1"/>
</dbReference>
<dbReference type="HOGENOM" id="CLU_068499_0_0_1"/>
<dbReference type="Proteomes" id="UP000039046">
    <property type="component" value="Unassembled WGS sequence"/>
</dbReference>
<dbReference type="PANTHER" id="PTHR28251">
    <property type="entry name" value="V-TYPE ATPASE ASSEMBLY FACTOR PKR1"/>
    <property type="match status" value="1"/>
</dbReference>
<dbReference type="STRING" id="1531966.A0A0A1T035"/>
<dbReference type="EMBL" id="CDHN01000002">
    <property type="protein sequence ID" value="CEJ86090.1"/>
    <property type="molecule type" value="Genomic_DNA"/>
</dbReference>
<feature type="compositionally biased region" description="Low complexity" evidence="1">
    <location>
        <begin position="108"/>
        <end position="120"/>
    </location>
</feature>
<feature type="transmembrane region" description="Helical" evidence="2">
    <location>
        <begin position="48"/>
        <end position="66"/>
    </location>
</feature>